<keyword evidence="2" id="KW-1185">Reference proteome</keyword>
<name>A0A8J8NWM0_HALGN</name>
<evidence type="ECO:0000313" key="2">
    <source>
        <dbReference type="Proteomes" id="UP000785679"/>
    </source>
</evidence>
<proteinExistence type="predicted"/>
<comment type="caution">
    <text evidence="1">The sequence shown here is derived from an EMBL/GenBank/DDBJ whole genome shotgun (WGS) entry which is preliminary data.</text>
</comment>
<dbReference type="AlphaFoldDB" id="A0A8J8NWM0"/>
<gene>
    <name evidence="1" type="ORF">FGO68_gene3229</name>
</gene>
<organism evidence="1 2">
    <name type="scientific">Halteria grandinella</name>
    <dbReference type="NCBI Taxonomy" id="5974"/>
    <lineage>
        <taxon>Eukaryota</taxon>
        <taxon>Sar</taxon>
        <taxon>Alveolata</taxon>
        <taxon>Ciliophora</taxon>
        <taxon>Intramacronucleata</taxon>
        <taxon>Spirotrichea</taxon>
        <taxon>Stichotrichia</taxon>
        <taxon>Sporadotrichida</taxon>
        <taxon>Halteriidae</taxon>
        <taxon>Halteria</taxon>
    </lineage>
</organism>
<evidence type="ECO:0000313" key="1">
    <source>
        <dbReference type="EMBL" id="TNV81959.1"/>
    </source>
</evidence>
<reference evidence="1" key="1">
    <citation type="submission" date="2019-06" db="EMBL/GenBank/DDBJ databases">
        <authorList>
            <person name="Zheng W."/>
        </authorList>
    </citation>
    <scope>NUCLEOTIDE SEQUENCE</scope>
    <source>
        <strain evidence="1">QDHG01</strain>
    </source>
</reference>
<dbReference type="EMBL" id="RRYP01005528">
    <property type="protein sequence ID" value="TNV81959.1"/>
    <property type="molecule type" value="Genomic_DNA"/>
</dbReference>
<sequence>MDLDSKFLILLRTDSRLKKQWEAWVTIVQSWGFVELQEILMLNDQVLLKTTFHQAQSQKLVKLQIRNDISRLSSYCSSFLSCQEGSDSMISFKLIILSHKTLKAHSRIYLEIQRLKQSPQYYSLPFPSHVVDSRKLQLLSRLLLGHHYMTSVKDWSSHFAQESALCMGQSVAEGGQENIRVGFDSCCCGSLCFSFCLPQNKPLLSNRVLFSHLQVDREPKCFLS</sequence>
<protein>
    <submittedName>
        <fullName evidence="1">Uncharacterized protein</fullName>
    </submittedName>
</protein>
<accession>A0A8J8NWM0</accession>
<dbReference type="Proteomes" id="UP000785679">
    <property type="component" value="Unassembled WGS sequence"/>
</dbReference>